<organism evidence="1 2">
    <name type="scientific">Pseudomonas putida</name>
    <name type="common">Arthrobacter siderocapsulatus</name>
    <dbReference type="NCBI Taxonomy" id="303"/>
    <lineage>
        <taxon>Bacteria</taxon>
        <taxon>Pseudomonadati</taxon>
        <taxon>Pseudomonadota</taxon>
        <taxon>Gammaproteobacteria</taxon>
        <taxon>Pseudomonadales</taxon>
        <taxon>Pseudomonadaceae</taxon>
        <taxon>Pseudomonas</taxon>
    </lineage>
</organism>
<comment type="caution">
    <text evidence="1">The sequence shown here is derived from an EMBL/GenBank/DDBJ whole genome shotgun (WGS) entry which is preliminary data.</text>
</comment>
<sequence>MKGSSVYVTAKELEALHDVTGYLTALLEGTTGDASHLIAAKEGLHSVIEKAEKSKRAAARRDTISAALRVADNT</sequence>
<dbReference type="Proteomes" id="UP000442695">
    <property type="component" value="Unassembled WGS sequence"/>
</dbReference>
<accession>A0A7V8J4A9</accession>
<dbReference type="RefSeq" id="WP_156859013.1">
    <property type="nucleotide sequence ID" value="NZ_WOWR01000015.1"/>
</dbReference>
<reference evidence="1 2" key="1">
    <citation type="submission" date="2019-12" db="EMBL/GenBank/DDBJ databases">
        <authorList>
            <person name="Woiski C."/>
        </authorList>
    </citation>
    <scope>NUCLEOTIDE SEQUENCE [LARGE SCALE GENOMIC DNA]</scope>
    <source>
        <strain evidence="1 2">BOE100</strain>
    </source>
</reference>
<proteinExistence type="predicted"/>
<gene>
    <name evidence="1" type="ORF">GN299_13575</name>
</gene>
<protein>
    <submittedName>
        <fullName evidence="1">Uncharacterized protein</fullName>
    </submittedName>
</protein>
<evidence type="ECO:0000313" key="1">
    <source>
        <dbReference type="EMBL" id="KAF0254281.1"/>
    </source>
</evidence>
<dbReference type="AlphaFoldDB" id="A0A7V8J4A9"/>
<name>A0A7V8J4A9_PSEPU</name>
<evidence type="ECO:0000313" key="2">
    <source>
        <dbReference type="Proteomes" id="UP000442695"/>
    </source>
</evidence>
<dbReference type="EMBL" id="WOWR01000015">
    <property type="protein sequence ID" value="KAF0254281.1"/>
    <property type="molecule type" value="Genomic_DNA"/>
</dbReference>